<feature type="region of interest" description="Disordered" evidence="1">
    <location>
        <begin position="1"/>
        <end position="64"/>
    </location>
</feature>
<name>A0A3A2ZKT7_9EURO</name>
<feature type="non-terminal residue" evidence="2">
    <location>
        <position position="64"/>
    </location>
</feature>
<comment type="caution">
    <text evidence="2">The sequence shown here is derived from an EMBL/GenBank/DDBJ whole genome shotgun (WGS) entry which is preliminary data.</text>
</comment>
<dbReference type="AlphaFoldDB" id="A0A3A2ZKT7"/>
<reference evidence="3" key="1">
    <citation type="submission" date="2017-02" db="EMBL/GenBank/DDBJ databases">
        <authorList>
            <person name="Tafer H."/>
            <person name="Lopandic K."/>
        </authorList>
    </citation>
    <scope>NUCLEOTIDE SEQUENCE [LARGE SCALE GENOMIC DNA]</scope>
    <source>
        <strain evidence="3">CBS 366.77</strain>
    </source>
</reference>
<evidence type="ECO:0000313" key="3">
    <source>
        <dbReference type="Proteomes" id="UP000266188"/>
    </source>
</evidence>
<dbReference type="EMBL" id="MVGC01000719">
    <property type="protein sequence ID" value="RJE17771.1"/>
    <property type="molecule type" value="Genomic_DNA"/>
</dbReference>
<proteinExistence type="predicted"/>
<sequence length="64" mass="6252">MPPTAPKTGITPLDSGGQTPDEDNPQGAPMGSPKGDAPLGPLGTGIAAPPSQGFTPGLMGDVRE</sequence>
<accession>A0A3A2ZKT7</accession>
<evidence type="ECO:0000313" key="2">
    <source>
        <dbReference type="EMBL" id="RJE17771.1"/>
    </source>
</evidence>
<organism evidence="2 3">
    <name type="scientific">Aspergillus sclerotialis</name>
    <dbReference type="NCBI Taxonomy" id="2070753"/>
    <lineage>
        <taxon>Eukaryota</taxon>
        <taxon>Fungi</taxon>
        <taxon>Dikarya</taxon>
        <taxon>Ascomycota</taxon>
        <taxon>Pezizomycotina</taxon>
        <taxon>Eurotiomycetes</taxon>
        <taxon>Eurotiomycetidae</taxon>
        <taxon>Eurotiales</taxon>
        <taxon>Aspergillaceae</taxon>
        <taxon>Aspergillus</taxon>
        <taxon>Aspergillus subgen. Polypaecilum</taxon>
    </lineage>
</organism>
<keyword evidence="3" id="KW-1185">Reference proteome</keyword>
<evidence type="ECO:0000256" key="1">
    <source>
        <dbReference type="SAM" id="MobiDB-lite"/>
    </source>
</evidence>
<protein>
    <submittedName>
        <fullName evidence="2">Uncharacterized protein</fullName>
    </submittedName>
</protein>
<gene>
    <name evidence="2" type="ORF">PHISCL_09892</name>
</gene>
<dbReference type="Proteomes" id="UP000266188">
    <property type="component" value="Unassembled WGS sequence"/>
</dbReference>